<reference evidence="2 3" key="1">
    <citation type="submission" date="2017-06" db="EMBL/GenBank/DDBJ databases">
        <authorList>
            <person name="Kim H.J."/>
            <person name="Triplett B.A."/>
        </authorList>
    </citation>
    <scope>NUCLEOTIDE SEQUENCE [LARGE SCALE GENOMIC DNA]</scope>
    <source>
        <strain evidence="2 3">DSM 13116</strain>
    </source>
</reference>
<protein>
    <submittedName>
        <fullName evidence="2">Uncharacterized protein</fullName>
    </submittedName>
</protein>
<feature type="transmembrane region" description="Helical" evidence="1">
    <location>
        <begin position="72"/>
        <end position="90"/>
    </location>
</feature>
<feature type="transmembrane region" description="Helical" evidence="1">
    <location>
        <begin position="41"/>
        <end position="60"/>
    </location>
</feature>
<keyword evidence="1" id="KW-0812">Transmembrane</keyword>
<name>A0A239CF47_9BACT</name>
<evidence type="ECO:0000313" key="2">
    <source>
        <dbReference type="EMBL" id="SNS18730.1"/>
    </source>
</evidence>
<dbReference type="Proteomes" id="UP000198324">
    <property type="component" value="Unassembled WGS sequence"/>
</dbReference>
<sequence length="190" mass="21061">MDPRLSLILVLLASPLLVFAINIAVHRVYRRLGRPIVPQRTVLFCALWANVPVLAAAWLLAVCRMEGGMEQALGMAFALCLHNVLGCFYYQCFALSENSLHIHALVKVHLGAGAEMDAEADAERRAMDAHAETGEAMAVRLVRLVELGQIREENGRYYATGGVFLVVARLFDFWRALLGCGDPLSRRRRG</sequence>
<evidence type="ECO:0000313" key="3">
    <source>
        <dbReference type="Proteomes" id="UP000198324"/>
    </source>
</evidence>
<dbReference type="EMBL" id="FZOC01000008">
    <property type="protein sequence ID" value="SNS18730.1"/>
    <property type="molecule type" value="Genomic_DNA"/>
</dbReference>
<gene>
    <name evidence="2" type="ORF">SAMN04488503_3089</name>
</gene>
<keyword evidence="3" id="KW-1185">Reference proteome</keyword>
<organism evidence="2 3">
    <name type="scientific">Humidesulfovibrio mexicanus</name>
    <dbReference type="NCBI Taxonomy" id="147047"/>
    <lineage>
        <taxon>Bacteria</taxon>
        <taxon>Pseudomonadati</taxon>
        <taxon>Thermodesulfobacteriota</taxon>
        <taxon>Desulfovibrionia</taxon>
        <taxon>Desulfovibrionales</taxon>
        <taxon>Desulfovibrionaceae</taxon>
        <taxon>Humidesulfovibrio</taxon>
    </lineage>
</organism>
<dbReference type="AlphaFoldDB" id="A0A239CF47"/>
<keyword evidence="1" id="KW-1133">Transmembrane helix</keyword>
<keyword evidence="1" id="KW-0472">Membrane</keyword>
<accession>A0A239CF47</accession>
<feature type="transmembrane region" description="Helical" evidence="1">
    <location>
        <begin position="6"/>
        <end position="29"/>
    </location>
</feature>
<dbReference type="RefSeq" id="WP_089275281.1">
    <property type="nucleotide sequence ID" value="NZ_FZOC01000008.1"/>
</dbReference>
<proteinExistence type="predicted"/>
<evidence type="ECO:0000256" key="1">
    <source>
        <dbReference type="SAM" id="Phobius"/>
    </source>
</evidence>